<dbReference type="InterPro" id="IPR036259">
    <property type="entry name" value="MFS_trans_sf"/>
</dbReference>
<evidence type="ECO:0000256" key="1">
    <source>
        <dbReference type="ARBA" id="ARBA00004141"/>
    </source>
</evidence>
<comment type="similarity">
    <text evidence="2">Belongs to the major facilitator superfamily. Monocarboxylate porter (TC 2.A.1.13) family.</text>
</comment>
<feature type="transmembrane region" description="Helical" evidence="4">
    <location>
        <begin position="122"/>
        <end position="141"/>
    </location>
</feature>
<gene>
    <name evidence="5" type="ORF">GSI_08426</name>
</gene>
<name>A0A2G8S6W3_9APHY</name>
<dbReference type="Pfam" id="PF07690">
    <property type="entry name" value="MFS_1"/>
    <property type="match status" value="1"/>
</dbReference>
<dbReference type="GO" id="GO:0022857">
    <property type="term" value="F:transmembrane transporter activity"/>
    <property type="evidence" value="ECO:0007669"/>
    <property type="project" value="InterPro"/>
</dbReference>
<dbReference type="InterPro" id="IPR011701">
    <property type="entry name" value="MFS"/>
</dbReference>
<evidence type="ECO:0000256" key="4">
    <source>
        <dbReference type="SAM" id="Phobius"/>
    </source>
</evidence>
<feature type="region of interest" description="Disordered" evidence="3">
    <location>
        <begin position="1"/>
        <end position="20"/>
    </location>
</feature>
<feature type="transmembrane region" description="Helical" evidence="4">
    <location>
        <begin position="51"/>
        <end position="70"/>
    </location>
</feature>
<proteinExistence type="inferred from homology"/>
<feature type="transmembrane region" description="Helical" evidence="4">
    <location>
        <begin position="213"/>
        <end position="233"/>
    </location>
</feature>
<dbReference type="GO" id="GO:0016020">
    <property type="term" value="C:membrane"/>
    <property type="evidence" value="ECO:0007669"/>
    <property type="project" value="UniProtKB-SubCell"/>
</dbReference>
<comment type="subcellular location">
    <subcellularLocation>
        <location evidence="1">Membrane</location>
        <topology evidence="1">Multi-pass membrane protein</topology>
    </subcellularLocation>
</comment>
<dbReference type="OrthoDB" id="6509908at2759"/>
<dbReference type="SUPFAM" id="SSF103473">
    <property type="entry name" value="MFS general substrate transporter"/>
    <property type="match status" value="1"/>
</dbReference>
<feature type="transmembrane region" description="Helical" evidence="4">
    <location>
        <begin position="90"/>
        <end position="110"/>
    </location>
</feature>
<feature type="transmembrane region" description="Helical" evidence="4">
    <location>
        <begin position="444"/>
        <end position="465"/>
    </location>
</feature>
<dbReference type="AlphaFoldDB" id="A0A2G8S6W3"/>
<keyword evidence="4" id="KW-0812">Transmembrane</keyword>
<feature type="transmembrane region" description="Helical" evidence="4">
    <location>
        <begin position="147"/>
        <end position="169"/>
    </location>
</feature>
<comment type="caution">
    <text evidence="5">The sequence shown here is derived from an EMBL/GenBank/DDBJ whole genome shotgun (WGS) entry which is preliminary data.</text>
</comment>
<organism evidence="5 6">
    <name type="scientific">Ganoderma sinense ZZ0214-1</name>
    <dbReference type="NCBI Taxonomy" id="1077348"/>
    <lineage>
        <taxon>Eukaryota</taxon>
        <taxon>Fungi</taxon>
        <taxon>Dikarya</taxon>
        <taxon>Basidiomycota</taxon>
        <taxon>Agaricomycotina</taxon>
        <taxon>Agaricomycetes</taxon>
        <taxon>Polyporales</taxon>
        <taxon>Polyporaceae</taxon>
        <taxon>Ganoderma</taxon>
    </lineage>
</organism>
<feature type="transmembrane region" description="Helical" evidence="4">
    <location>
        <begin position="181"/>
        <end position="201"/>
    </location>
</feature>
<keyword evidence="4" id="KW-1133">Transmembrane helix</keyword>
<reference evidence="5 6" key="1">
    <citation type="journal article" date="2015" name="Sci. Rep.">
        <title>Chromosome-level genome map provides insights into diverse defense mechanisms in the medicinal fungus Ganoderma sinense.</title>
        <authorList>
            <person name="Zhu Y."/>
            <person name="Xu J."/>
            <person name="Sun C."/>
            <person name="Zhou S."/>
            <person name="Xu H."/>
            <person name="Nelson D.R."/>
            <person name="Qian J."/>
            <person name="Song J."/>
            <person name="Luo H."/>
            <person name="Xiang L."/>
            <person name="Li Y."/>
            <person name="Xu Z."/>
            <person name="Ji A."/>
            <person name="Wang L."/>
            <person name="Lu S."/>
            <person name="Hayward A."/>
            <person name="Sun W."/>
            <person name="Li X."/>
            <person name="Schwartz D.C."/>
            <person name="Wang Y."/>
            <person name="Chen S."/>
        </authorList>
    </citation>
    <scope>NUCLEOTIDE SEQUENCE [LARGE SCALE GENOMIC DNA]</scope>
    <source>
        <strain evidence="5 6">ZZ0214-1</strain>
    </source>
</reference>
<feature type="transmembrane region" description="Helical" evidence="4">
    <location>
        <begin position="324"/>
        <end position="342"/>
    </location>
</feature>
<evidence type="ECO:0000313" key="5">
    <source>
        <dbReference type="EMBL" id="PIL29484.1"/>
    </source>
</evidence>
<evidence type="ECO:0000313" key="6">
    <source>
        <dbReference type="Proteomes" id="UP000230002"/>
    </source>
</evidence>
<dbReference type="STRING" id="1077348.A0A2G8S6W3"/>
<keyword evidence="4" id="KW-0472">Membrane</keyword>
<sequence length="484" mass="51034">MSDEEKQAADKGQLQVKTSTVDSSPTLIVADGSTTPAQEQELEYVPDGGKAAWTVVLGSTLALFASAGMINSYGAFQDYYESTLLPSSSSASISLIGSLQVFFLYAGGPITGRIFDAYGTTVLIPLGSFLCVFAMMMISLAQKDQAYQLFLSQGVLFGLGIACLFNPSVAVAGHWFRRHRATAIGIIVSGGAVGGIVFPILLQHLVPLIGFGWAVRIIGFITMACFGVACLTIRTRLPLSGEISLRTAVDLRGFRDPRYVLATVAGFLLSYAYFIPYFYIQIYASFRGVPPSIANYLLAIMNAMNIPARILPGMLADRFGPLKCFIPAGAVCTILTLGLWLPSRNAGSTVAFSALYGLFSGPVPSLLATYIATITPREVYGARLGSSLTSSSPSPSGVVLTLTPCMHVAPAGSVYIFVSIATLIGTPTGGALLRVVDEAHFRALVVFTGVVLAAGTVALVGSAAVENVRLREKLGLGLPPRRAA</sequence>
<protein>
    <submittedName>
        <fullName evidence="5">MFS general substrate transporter</fullName>
    </submittedName>
</protein>
<dbReference type="PANTHER" id="PTHR11360">
    <property type="entry name" value="MONOCARBOXYLATE TRANSPORTER"/>
    <property type="match status" value="1"/>
</dbReference>
<dbReference type="Gene3D" id="1.20.1250.20">
    <property type="entry name" value="MFS general substrate transporter like domains"/>
    <property type="match status" value="2"/>
</dbReference>
<dbReference type="Proteomes" id="UP000230002">
    <property type="component" value="Unassembled WGS sequence"/>
</dbReference>
<evidence type="ECO:0000256" key="3">
    <source>
        <dbReference type="SAM" id="MobiDB-lite"/>
    </source>
</evidence>
<dbReference type="InterPro" id="IPR050327">
    <property type="entry name" value="Proton-linked_MCT"/>
</dbReference>
<keyword evidence="6" id="KW-1185">Reference proteome</keyword>
<dbReference type="PANTHER" id="PTHR11360:SF177">
    <property type="entry name" value="RIBOFLAVIN TRANSPORTER MCH5"/>
    <property type="match status" value="1"/>
</dbReference>
<evidence type="ECO:0000256" key="2">
    <source>
        <dbReference type="ARBA" id="ARBA00006727"/>
    </source>
</evidence>
<feature type="transmembrane region" description="Helical" evidence="4">
    <location>
        <begin position="259"/>
        <end position="280"/>
    </location>
</feature>
<feature type="transmembrane region" description="Helical" evidence="4">
    <location>
        <begin position="354"/>
        <end position="376"/>
    </location>
</feature>
<dbReference type="EMBL" id="AYKW01000022">
    <property type="protein sequence ID" value="PIL29484.1"/>
    <property type="molecule type" value="Genomic_DNA"/>
</dbReference>
<accession>A0A2G8S6W3</accession>